<comment type="caution">
    <text evidence="1">The sequence shown here is derived from an EMBL/GenBank/DDBJ whole genome shotgun (WGS) entry which is preliminary data.</text>
</comment>
<proteinExistence type="predicted"/>
<accession>A0ABW3TEJ4</accession>
<protein>
    <submittedName>
        <fullName evidence="1">Uncharacterized protein</fullName>
    </submittedName>
</protein>
<gene>
    <name evidence="1" type="ORF">ACFQ3C_13095</name>
</gene>
<keyword evidence="2" id="KW-1185">Reference proteome</keyword>
<dbReference type="Proteomes" id="UP001597151">
    <property type="component" value="Unassembled WGS sequence"/>
</dbReference>
<dbReference type="EMBL" id="JBHTKR010000005">
    <property type="protein sequence ID" value="MFD1195603.1"/>
    <property type="molecule type" value="Genomic_DNA"/>
</dbReference>
<sequence>MLRLRGHKITKWAQLMLHYCAANFIPKISAAILHCGMTLKRPLSSDQHGG</sequence>
<reference evidence="2" key="1">
    <citation type="journal article" date="2019" name="Int. J. Syst. Evol. Microbiol.">
        <title>The Global Catalogue of Microorganisms (GCM) 10K type strain sequencing project: providing services to taxonomists for standard genome sequencing and annotation.</title>
        <authorList>
            <consortium name="The Broad Institute Genomics Platform"/>
            <consortium name="The Broad Institute Genome Sequencing Center for Infectious Disease"/>
            <person name="Wu L."/>
            <person name="Ma J."/>
        </authorList>
    </citation>
    <scope>NUCLEOTIDE SEQUENCE [LARGE SCALE GENOMIC DNA]</scope>
    <source>
        <strain evidence="2">CCUG 55328</strain>
    </source>
</reference>
<dbReference type="RefSeq" id="WP_380792577.1">
    <property type="nucleotide sequence ID" value="NZ_JBHTKR010000005.1"/>
</dbReference>
<evidence type="ECO:0000313" key="1">
    <source>
        <dbReference type="EMBL" id="MFD1195603.1"/>
    </source>
</evidence>
<organism evidence="1 2">
    <name type="scientific">Seohaeicola saemankumensis</name>
    <dbReference type="NCBI Taxonomy" id="481181"/>
    <lineage>
        <taxon>Bacteria</taxon>
        <taxon>Pseudomonadati</taxon>
        <taxon>Pseudomonadota</taxon>
        <taxon>Alphaproteobacteria</taxon>
        <taxon>Rhodobacterales</taxon>
        <taxon>Roseobacteraceae</taxon>
        <taxon>Seohaeicola</taxon>
    </lineage>
</organism>
<evidence type="ECO:0000313" key="2">
    <source>
        <dbReference type="Proteomes" id="UP001597151"/>
    </source>
</evidence>
<name>A0ABW3TEJ4_9RHOB</name>